<dbReference type="Proteomes" id="UP000759131">
    <property type="component" value="Unassembled WGS sequence"/>
</dbReference>
<protein>
    <submittedName>
        <fullName evidence="2">Uncharacterized protein</fullName>
    </submittedName>
</protein>
<evidence type="ECO:0000313" key="3">
    <source>
        <dbReference type="Proteomes" id="UP000759131"/>
    </source>
</evidence>
<feature type="compositionally biased region" description="Basic and acidic residues" evidence="1">
    <location>
        <begin position="1"/>
        <end position="15"/>
    </location>
</feature>
<organism evidence="2">
    <name type="scientific">Medioppia subpectinata</name>
    <dbReference type="NCBI Taxonomy" id="1979941"/>
    <lineage>
        <taxon>Eukaryota</taxon>
        <taxon>Metazoa</taxon>
        <taxon>Ecdysozoa</taxon>
        <taxon>Arthropoda</taxon>
        <taxon>Chelicerata</taxon>
        <taxon>Arachnida</taxon>
        <taxon>Acari</taxon>
        <taxon>Acariformes</taxon>
        <taxon>Sarcoptiformes</taxon>
        <taxon>Oribatida</taxon>
        <taxon>Brachypylina</taxon>
        <taxon>Oppioidea</taxon>
        <taxon>Oppiidae</taxon>
        <taxon>Medioppia</taxon>
    </lineage>
</organism>
<accession>A0A7R9KL08</accession>
<reference evidence="2" key="1">
    <citation type="submission" date="2020-11" db="EMBL/GenBank/DDBJ databases">
        <authorList>
            <person name="Tran Van P."/>
        </authorList>
    </citation>
    <scope>NUCLEOTIDE SEQUENCE</scope>
</reference>
<dbReference type="AlphaFoldDB" id="A0A7R9KL08"/>
<proteinExistence type="predicted"/>
<dbReference type="OrthoDB" id="1735926at2759"/>
<dbReference type="EMBL" id="OC856524">
    <property type="protein sequence ID" value="CAD7623879.1"/>
    <property type="molecule type" value="Genomic_DNA"/>
</dbReference>
<feature type="region of interest" description="Disordered" evidence="1">
    <location>
        <begin position="1"/>
        <end position="29"/>
    </location>
</feature>
<keyword evidence="3" id="KW-1185">Reference proteome</keyword>
<evidence type="ECO:0000256" key="1">
    <source>
        <dbReference type="SAM" id="MobiDB-lite"/>
    </source>
</evidence>
<dbReference type="EMBL" id="CAJPIZ010001949">
    <property type="protein sequence ID" value="CAG2104309.1"/>
    <property type="molecule type" value="Genomic_DNA"/>
</dbReference>
<gene>
    <name evidence="2" type="ORF">OSB1V03_LOCUS4326</name>
</gene>
<feature type="compositionally biased region" description="Basic residues" evidence="1">
    <location>
        <begin position="51"/>
        <end position="67"/>
    </location>
</feature>
<feature type="region of interest" description="Disordered" evidence="1">
    <location>
        <begin position="51"/>
        <end position="84"/>
    </location>
</feature>
<evidence type="ECO:0000313" key="2">
    <source>
        <dbReference type="EMBL" id="CAD7623879.1"/>
    </source>
</evidence>
<sequence>MESKQRGPDSDEVAKDPGALTSHPSYTDKDFEGHRALTVYCTYGFQMPTTYRRRGHQRKHKHHKNGNKKKEEEENTIDDSTSRHIRPGFSSFWERMIWMAHMNHIHCSVN</sequence>
<name>A0A7R9KL08_9ACAR</name>